<name>A0AAT9LEH6_9FIRM</name>
<dbReference type="EMBL" id="CP062796">
    <property type="protein sequence ID" value="QUL99421.1"/>
    <property type="molecule type" value="Genomic_DNA"/>
</dbReference>
<protein>
    <submittedName>
        <fullName evidence="2">Uncharacterized protein</fullName>
    </submittedName>
</protein>
<feature type="transmembrane region" description="Helical" evidence="1">
    <location>
        <begin position="92"/>
        <end position="116"/>
    </location>
</feature>
<keyword evidence="1" id="KW-1133">Transmembrane helix</keyword>
<keyword evidence="1" id="KW-0472">Membrane</keyword>
<reference evidence="2" key="2">
    <citation type="journal article" date="2023" name="Biology">
        <title>Prokaryotic Life Associated with Coal-Fire Gas Vents Revealed by Metagenomics.</title>
        <authorList>
            <person name="Kadnikov V.V."/>
            <person name="Mardanov A.V."/>
            <person name="Beletsky A.V."/>
            <person name="Karnachuk O.V."/>
            <person name="Ravin N.V."/>
        </authorList>
    </citation>
    <scope>NUCLEOTIDE SEQUENCE</scope>
    <source>
        <strain evidence="2">Bu02</strain>
    </source>
</reference>
<evidence type="ECO:0000256" key="1">
    <source>
        <dbReference type="SAM" id="Phobius"/>
    </source>
</evidence>
<sequence>MSTDPKVWLAALMSIGIYSYLYKENPIFRVCEHLYLGLSLAHLAVMGWTNVRDLGFKELGKGNVLVLIPMVLGVLLFMRFSPKNSWLSRYSLAYLMGVAGAVTITGVIDAGIISQIRGAITPLTSLDSVVALICNVTAITVFFFIIGSTSKTQQGKNWWFERLIRWSSTVGRFVLMISFGAVFGTTIMARLGLFIPRLRFLLGDWIHLIPSVK</sequence>
<dbReference type="AlphaFoldDB" id="A0AAT9LEH6"/>
<proteinExistence type="predicted"/>
<feature type="transmembrane region" description="Helical" evidence="1">
    <location>
        <begin position="63"/>
        <end position="80"/>
    </location>
</feature>
<accession>A0AAT9LEH6</accession>
<feature type="transmembrane region" description="Helical" evidence="1">
    <location>
        <begin position="6"/>
        <end position="22"/>
    </location>
</feature>
<feature type="transmembrane region" description="Helical" evidence="1">
    <location>
        <begin position="170"/>
        <end position="195"/>
    </location>
</feature>
<feature type="transmembrane region" description="Helical" evidence="1">
    <location>
        <begin position="34"/>
        <end position="51"/>
    </location>
</feature>
<evidence type="ECO:0000313" key="2">
    <source>
        <dbReference type="EMBL" id="QUL99421.1"/>
    </source>
</evidence>
<reference evidence="2" key="1">
    <citation type="submission" date="2020-10" db="EMBL/GenBank/DDBJ databases">
        <authorList>
            <person name="Kadnikov V."/>
            <person name="Beletsky A.V."/>
            <person name="Mardanov A.V."/>
            <person name="Karnachuk O.V."/>
            <person name="Ravin N.V."/>
        </authorList>
    </citation>
    <scope>NUCLEOTIDE SEQUENCE</scope>
    <source>
        <strain evidence="2">Bu02</strain>
    </source>
</reference>
<keyword evidence="1" id="KW-0812">Transmembrane</keyword>
<organism evidence="2">
    <name type="scientific">Candidatus Fermentithermobacillus carboniphilus</name>
    <dbReference type="NCBI Taxonomy" id="3085328"/>
    <lineage>
        <taxon>Bacteria</taxon>
        <taxon>Bacillati</taxon>
        <taxon>Bacillota</taxon>
        <taxon>Candidatus Fermentithermobacillia</taxon>
        <taxon>Candidatus Fermentithermobacillales</taxon>
        <taxon>Candidatus Fermentithermobacillaceae</taxon>
        <taxon>Candidatus Fermentithermobacillus</taxon>
    </lineage>
</organism>
<feature type="transmembrane region" description="Helical" evidence="1">
    <location>
        <begin position="128"/>
        <end position="149"/>
    </location>
</feature>
<dbReference type="KEGG" id="fcz:IMF26_05090"/>
<gene>
    <name evidence="2" type="ORF">IMF26_05090</name>
</gene>